<dbReference type="Pfam" id="PF02902">
    <property type="entry name" value="Peptidase_C48"/>
    <property type="match status" value="1"/>
</dbReference>
<protein>
    <recommendedName>
        <fullName evidence="4">Ubiquitin-like protease family profile domain-containing protein</fullName>
    </recommendedName>
</protein>
<accession>A0A9R0JJG9</accession>
<evidence type="ECO:0000256" key="2">
    <source>
        <dbReference type="ARBA" id="ARBA00022670"/>
    </source>
</evidence>
<dbReference type="AlphaFoldDB" id="A0A9R0JJG9"/>
<dbReference type="KEGG" id="soe:110776370"/>
<dbReference type="InterPro" id="IPR003653">
    <property type="entry name" value="Peptidase_C48_C"/>
</dbReference>
<gene>
    <name evidence="6" type="primary">LOC110776370</name>
</gene>
<proteinExistence type="inferred from homology"/>
<dbReference type="GO" id="GO:0008234">
    <property type="term" value="F:cysteine-type peptidase activity"/>
    <property type="evidence" value="ECO:0007669"/>
    <property type="project" value="InterPro"/>
</dbReference>
<evidence type="ECO:0000256" key="3">
    <source>
        <dbReference type="ARBA" id="ARBA00022801"/>
    </source>
</evidence>
<evidence type="ECO:0000256" key="1">
    <source>
        <dbReference type="ARBA" id="ARBA00005234"/>
    </source>
</evidence>
<dbReference type="PANTHER" id="PTHR33018:SF31">
    <property type="entry name" value="TRANSPOSASE, PTTA_EN_SPM, PLANT"/>
    <property type="match status" value="1"/>
</dbReference>
<dbReference type="RefSeq" id="XP_021836618.1">
    <property type="nucleotide sequence ID" value="XM_021980926.2"/>
</dbReference>
<name>A0A9R0JJG9_SPIOL</name>
<evidence type="ECO:0000313" key="6">
    <source>
        <dbReference type="RefSeq" id="XP_021836618.1"/>
    </source>
</evidence>
<dbReference type="PROSITE" id="PS50600">
    <property type="entry name" value="ULP_PROTEASE"/>
    <property type="match status" value="1"/>
</dbReference>
<feature type="domain" description="Ubiquitin-like protease family profile" evidence="4">
    <location>
        <begin position="1"/>
        <end position="156"/>
    </location>
</feature>
<sequence>MSAYIMLLYRNCQAKGKSNFEFLCPYSISLVVQSRKEEKIQENRVERSRYIVDALQENARKGSIFLAPYNAGRHWILCVIDPEADVVYYLDPLREENRPTGHDLRSVVDTALLIYQNQIGAAKKMKKNTTWSKIQCPRQTNNVDCGYYVLRFMREIVNHNQSQIPEKYFSDCLWPNYSTEQIDEVKIELAHHILYFAS</sequence>
<dbReference type="InterPro" id="IPR038765">
    <property type="entry name" value="Papain-like_cys_pep_sf"/>
</dbReference>
<dbReference type="Proteomes" id="UP000813463">
    <property type="component" value="Chromosome 4"/>
</dbReference>
<comment type="similarity">
    <text evidence="1">Belongs to the peptidase C48 family.</text>
</comment>
<reference evidence="6" key="2">
    <citation type="submission" date="2025-08" db="UniProtKB">
        <authorList>
            <consortium name="RefSeq"/>
        </authorList>
    </citation>
    <scope>IDENTIFICATION</scope>
    <source>
        <tissue evidence="6">Leaf</tissue>
    </source>
</reference>
<reference evidence="5" key="1">
    <citation type="journal article" date="2021" name="Nat. Commun.">
        <title>Genomic analyses provide insights into spinach domestication and the genetic basis of agronomic traits.</title>
        <authorList>
            <person name="Cai X."/>
            <person name="Sun X."/>
            <person name="Xu C."/>
            <person name="Sun H."/>
            <person name="Wang X."/>
            <person name="Ge C."/>
            <person name="Zhang Z."/>
            <person name="Wang Q."/>
            <person name="Fei Z."/>
            <person name="Jiao C."/>
            <person name="Wang Q."/>
        </authorList>
    </citation>
    <scope>NUCLEOTIDE SEQUENCE [LARGE SCALE GENOMIC DNA]</scope>
    <source>
        <strain evidence="5">cv. Varoflay</strain>
    </source>
</reference>
<keyword evidence="5" id="KW-1185">Reference proteome</keyword>
<dbReference type="GeneID" id="110776370"/>
<dbReference type="SUPFAM" id="SSF54001">
    <property type="entry name" value="Cysteine proteinases"/>
    <property type="match status" value="1"/>
</dbReference>
<dbReference type="GO" id="GO:0006508">
    <property type="term" value="P:proteolysis"/>
    <property type="evidence" value="ECO:0007669"/>
    <property type="project" value="UniProtKB-KW"/>
</dbReference>
<dbReference type="OrthoDB" id="1899935at2759"/>
<evidence type="ECO:0000259" key="4">
    <source>
        <dbReference type="PROSITE" id="PS50600"/>
    </source>
</evidence>
<keyword evidence="3" id="KW-0378">Hydrolase</keyword>
<evidence type="ECO:0000313" key="5">
    <source>
        <dbReference type="Proteomes" id="UP000813463"/>
    </source>
</evidence>
<keyword evidence="2" id="KW-0645">Protease</keyword>
<dbReference type="Gene3D" id="3.40.395.10">
    <property type="entry name" value="Adenoviral Proteinase, Chain A"/>
    <property type="match status" value="1"/>
</dbReference>
<dbReference type="PANTHER" id="PTHR33018">
    <property type="entry name" value="OS10G0338966 PROTEIN-RELATED"/>
    <property type="match status" value="1"/>
</dbReference>
<organism evidence="5 6">
    <name type="scientific">Spinacia oleracea</name>
    <name type="common">Spinach</name>
    <dbReference type="NCBI Taxonomy" id="3562"/>
    <lineage>
        <taxon>Eukaryota</taxon>
        <taxon>Viridiplantae</taxon>
        <taxon>Streptophyta</taxon>
        <taxon>Embryophyta</taxon>
        <taxon>Tracheophyta</taxon>
        <taxon>Spermatophyta</taxon>
        <taxon>Magnoliopsida</taxon>
        <taxon>eudicotyledons</taxon>
        <taxon>Gunneridae</taxon>
        <taxon>Pentapetalae</taxon>
        <taxon>Caryophyllales</taxon>
        <taxon>Chenopodiaceae</taxon>
        <taxon>Chenopodioideae</taxon>
        <taxon>Anserineae</taxon>
        <taxon>Spinacia</taxon>
    </lineage>
</organism>